<dbReference type="Gene3D" id="3.40.640.10">
    <property type="entry name" value="Type I PLP-dependent aspartate aminotransferase-like (Major domain)"/>
    <property type="match status" value="1"/>
</dbReference>
<dbReference type="PIRSF" id="PIRSF001434">
    <property type="entry name" value="CGS"/>
    <property type="match status" value="1"/>
</dbReference>
<dbReference type="RefSeq" id="WP_086992428.1">
    <property type="nucleotide sequence ID" value="NZ_FUHU01000041.1"/>
</dbReference>
<dbReference type="GO" id="GO:0018826">
    <property type="term" value="F:methionine gamma-lyase activity"/>
    <property type="evidence" value="ECO:0007669"/>
    <property type="project" value="UniProtKB-EC"/>
</dbReference>
<dbReference type="InterPro" id="IPR015422">
    <property type="entry name" value="PyrdxlP-dep_Trfase_small"/>
</dbReference>
<accession>A0A1R4G9R7</accession>
<dbReference type="EMBL" id="FUHU01000041">
    <property type="protein sequence ID" value="SJM64813.1"/>
    <property type="molecule type" value="Genomic_DNA"/>
</dbReference>
<dbReference type="InterPro" id="IPR000277">
    <property type="entry name" value="Cys/Met-Metab_PyrdxlP-dep_enz"/>
</dbReference>
<dbReference type="PANTHER" id="PTHR11808">
    <property type="entry name" value="TRANS-SULFURATION ENZYME FAMILY MEMBER"/>
    <property type="match status" value="1"/>
</dbReference>
<protein>
    <recommendedName>
        <fullName evidence="3">homocysteine desulfhydrase</fullName>
        <ecNumber evidence="3">4.4.1.2</ecNumber>
    </recommendedName>
    <alternativeName>
        <fullName evidence="4">Homocysteine desulfhydrase</fullName>
    </alternativeName>
</protein>
<dbReference type="PANTHER" id="PTHR11808:SF85">
    <property type="entry name" value="CYSTATHIONINE GAMMA-LYASE-RELATED"/>
    <property type="match status" value="1"/>
</dbReference>
<comment type="cofactor">
    <cofactor evidence="1 8">
        <name>pyridoxal 5'-phosphate</name>
        <dbReference type="ChEBI" id="CHEBI:597326"/>
    </cofactor>
</comment>
<evidence type="ECO:0000256" key="1">
    <source>
        <dbReference type="ARBA" id="ARBA00001933"/>
    </source>
</evidence>
<keyword evidence="2 7" id="KW-0663">Pyridoxal phosphate</keyword>
<comment type="similarity">
    <text evidence="8">Belongs to the trans-sulfuration enzymes family.</text>
</comment>
<dbReference type="GO" id="GO:0016740">
    <property type="term" value="F:transferase activity"/>
    <property type="evidence" value="ECO:0007669"/>
    <property type="project" value="UniProtKB-KW"/>
</dbReference>
<evidence type="ECO:0000256" key="2">
    <source>
        <dbReference type="ARBA" id="ARBA00022898"/>
    </source>
</evidence>
<dbReference type="GO" id="GO:0030170">
    <property type="term" value="F:pyridoxal phosphate binding"/>
    <property type="evidence" value="ECO:0007669"/>
    <property type="project" value="InterPro"/>
</dbReference>
<dbReference type="GO" id="GO:0004123">
    <property type="term" value="F:cystathionine gamma-lyase activity"/>
    <property type="evidence" value="ECO:0007669"/>
    <property type="project" value="TreeGrafter"/>
</dbReference>
<dbReference type="GO" id="GO:0047982">
    <property type="term" value="F:homocysteine desulfhydrase activity"/>
    <property type="evidence" value="ECO:0007669"/>
    <property type="project" value="UniProtKB-EC"/>
</dbReference>
<reference evidence="9 10" key="1">
    <citation type="submission" date="2017-02" db="EMBL/GenBank/DDBJ databases">
        <authorList>
            <person name="Peterson S.W."/>
        </authorList>
    </citation>
    <scope>NUCLEOTIDE SEQUENCE [LARGE SCALE GENOMIC DNA]</scope>
    <source>
        <strain evidence="9 10">LMG 22410</strain>
    </source>
</reference>
<dbReference type="OrthoDB" id="9780685at2"/>
<evidence type="ECO:0000256" key="5">
    <source>
        <dbReference type="ARBA" id="ARBA00048780"/>
    </source>
</evidence>
<evidence type="ECO:0000256" key="6">
    <source>
        <dbReference type="ARBA" id="ARBA00052699"/>
    </source>
</evidence>
<evidence type="ECO:0000256" key="4">
    <source>
        <dbReference type="ARBA" id="ARBA00047199"/>
    </source>
</evidence>
<proteinExistence type="inferred from homology"/>
<evidence type="ECO:0000313" key="9">
    <source>
        <dbReference type="EMBL" id="SJM64813.1"/>
    </source>
</evidence>
<dbReference type="InterPro" id="IPR015424">
    <property type="entry name" value="PyrdxlP-dep_Trfase"/>
</dbReference>
<dbReference type="GeneID" id="303173565"/>
<dbReference type="FunFam" id="3.40.640.10:FF:000046">
    <property type="entry name" value="Cystathionine gamma-lyase"/>
    <property type="match status" value="1"/>
</dbReference>
<evidence type="ECO:0000256" key="3">
    <source>
        <dbReference type="ARBA" id="ARBA00047175"/>
    </source>
</evidence>
<comment type="catalytic activity">
    <reaction evidence="6">
        <text>L-methionine + H2O = methanethiol + 2-oxobutanoate + NH4(+)</text>
        <dbReference type="Rhea" id="RHEA:23800"/>
        <dbReference type="ChEBI" id="CHEBI:15377"/>
        <dbReference type="ChEBI" id="CHEBI:16007"/>
        <dbReference type="ChEBI" id="CHEBI:16763"/>
        <dbReference type="ChEBI" id="CHEBI:28938"/>
        <dbReference type="ChEBI" id="CHEBI:57844"/>
        <dbReference type="EC" id="4.4.1.11"/>
    </reaction>
    <physiologicalReaction direction="left-to-right" evidence="6">
        <dbReference type="Rhea" id="RHEA:23801"/>
    </physiologicalReaction>
</comment>
<keyword evidence="10" id="KW-1185">Reference proteome</keyword>
<dbReference type="GO" id="GO:0019346">
    <property type="term" value="P:transsulfuration"/>
    <property type="evidence" value="ECO:0007669"/>
    <property type="project" value="InterPro"/>
</dbReference>
<dbReference type="EC" id="4.4.1.2" evidence="3"/>
<dbReference type="SUPFAM" id="SSF53383">
    <property type="entry name" value="PLP-dependent transferases"/>
    <property type="match status" value="1"/>
</dbReference>
<dbReference type="Gene3D" id="3.90.1150.10">
    <property type="entry name" value="Aspartate Aminotransferase, domain 1"/>
    <property type="match status" value="1"/>
</dbReference>
<dbReference type="GO" id="GO:0005737">
    <property type="term" value="C:cytoplasm"/>
    <property type="evidence" value="ECO:0007669"/>
    <property type="project" value="TreeGrafter"/>
</dbReference>
<evidence type="ECO:0000256" key="8">
    <source>
        <dbReference type="RuleBase" id="RU362118"/>
    </source>
</evidence>
<evidence type="ECO:0000313" key="10">
    <source>
        <dbReference type="Proteomes" id="UP000195787"/>
    </source>
</evidence>
<feature type="modified residue" description="N6-(pyridoxal phosphate)lysine" evidence="7">
    <location>
        <position position="215"/>
    </location>
</feature>
<keyword evidence="9" id="KW-0808">Transferase</keyword>
<dbReference type="InterPro" id="IPR015421">
    <property type="entry name" value="PyrdxlP-dep_Trfase_major"/>
</dbReference>
<comment type="catalytic activity">
    <reaction evidence="5">
        <text>L-homocysteine + H2O = 2-oxobutanoate + hydrogen sulfide + NH4(+) + H(+)</text>
        <dbReference type="Rhea" id="RHEA:14501"/>
        <dbReference type="ChEBI" id="CHEBI:15377"/>
        <dbReference type="ChEBI" id="CHEBI:15378"/>
        <dbReference type="ChEBI" id="CHEBI:16763"/>
        <dbReference type="ChEBI" id="CHEBI:28938"/>
        <dbReference type="ChEBI" id="CHEBI:29919"/>
        <dbReference type="ChEBI" id="CHEBI:58199"/>
        <dbReference type="EC" id="4.4.1.2"/>
    </reaction>
    <physiologicalReaction direction="left-to-right" evidence="5">
        <dbReference type="Rhea" id="RHEA:14502"/>
    </physiologicalReaction>
</comment>
<dbReference type="Proteomes" id="UP000195787">
    <property type="component" value="Unassembled WGS sequence"/>
</dbReference>
<dbReference type="Pfam" id="PF01053">
    <property type="entry name" value="Cys_Met_Meta_PP"/>
    <property type="match status" value="1"/>
</dbReference>
<name>A0A1R4G9R7_9MICO</name>
<sequence>MDHDANDALHPDTLAVHAGRADLEELGVHALPIDLSTTNPLTDIDSGGESYERLAGGGSLAEGASPVYQRLWNPTTARYEEALATLEGADAAVAFSSGMAAITAVIMAAAQEGKRHVVALRPIYGGTDYILAKQLLGTTTTYVTSVDEISAAITDETGIVIAETPANPTLELTSLDELVAAAGSVPLAIDNTFATPVLQQPLSHGAAFSIHSATKYIGGHGDVLGGIVATDDAWATRIRGIRALTGALSHPLASYLSHRGLSTLPLRVRQQQANAQALADALVAMPGVEKVMYPGLAECDPKGLVGTQMSGPGSMMAIDVGSFERAAHVAQSTKLFTHAVSLGGVDSLVQHPASLTHRPVAAEAKPNAGVLRLSIGLENADDLIADLRQALASA</sequence>
<organism evidence="9 10">
    <name type="scientific">Agrococcus casei LMG 22410</name>
    <dbReference type="NCBI Taxonomy" id="1255656"/>
    <lineage>
        <taxon>Bacteria</taxon>
        <taxon>Bacillati</taxon>
        <taxon>Actinomycetota</taxon>
        <taxon>Actinomycetes</taxon>
        <taxon>Micrococcales</taxon>
        <taxon>Microbacteriaceae</taxon>
        <taxon>Agrococcus</taxon>
    </lineage>
</organism>
<dbReference type="AlphaFoldDB" id="A0A1R4G9R7"/>
<gene>
    <name evidence="9" type="ORF">CZ674_10110</name>
</gene>
<evidence type="ECO:0000256" key="7">
    <source>
        <dbReference type="PIRSR" id="PIRSR001434-2"/>
    </source>
</evidence>
<dbReference type="GO" id="GO:0019343">
    <property type="term" value="P:cysteine biosynthetic process via cystathionine"/>
    <property type="evidence" value="ECO:0007669"/>
    <property type="project" value="TreeGrafter"/>
</dbReference>